<gene>
    <name evidence="3" type="ORF">CYMTET_30120</name>
</gene>
<keyword evidence="2" id="KW-1133">Transmembrane helix</keyword>
<feature type="compositionally biased region" description="Basic and acidic residues" evidence="1">
    <location>
        <begin position="653"/>
        <end position="668"/>
    </location>
</feature>
<keyword evidence="2" id="KW-0812">Transmembrane</keyword>
<evidence type="ECO:0000313" key="3">
    <source>
        <dbReference type="EMBL" id="KAK3260950.1"/>
    </source>
</evidence>
<feature type="transmembrane region" description="Helical" evidence="2">
    <location>
        <begin position="80"/>
        <end position="101"/>
    </location>
</feature>
<dbReference type="EMBL" id="LGRX02017295">
    <property type="protein sequence ID" value="KAK3260950.1"/>
    <property type="molecule type" value="Genomic_DNA"/>
</dbReference>
<name>A0AAE0FJN5_9CHLO</name>
<comment type="caution">
    <text evidence="3">The sequence shown here is derived from an EMBL/GenBank/DDBJ whole genome shotgun (WGS) entry which is preliminary data.</text>
</comment>
<feature type="compositionally biased region" description="Basic and acidic residues" evidence="1">
    <location>
        <begin position="519"/>
        <end position="534"/>
    </location>
</feature>
<keyword evidence="2" id="KW-0472">Membrane</keyword>
<dbReference type="Proteomes" id="UP001190700">
    <property type="component" value="Unassembled WGS sequence"/>
</dbReference>
<evidence type="ECO:0000313" key="4">
    <source>
        <dbReference type="Proteomes" id="UP001190700"/>
    </source>
</evidence>
<keyword evidence="4" id="KW-1185">Reference proteome</keyword>
<feature type="transmembrane region" description="Helical" evidence="2">
    <location>
        <begin position="175"/>
        <end position="192"/>
    </location>
</feature>
<evidence type="ECO:0000256" key="2">
    <source>
        <dbReference type="SAM" id="Phobius"/>
    </source>
</evidence>
<dbReference type="AlphaFoldDB" id="A0AAE0FJN5"/>
<feature type="transmembrane region" description="Helical" evidence="2">
    <location>
        <begin position="198"/>
        <end position="220"/>
    </location>
</feature>
<feature type="region of interest" description="Disordered" evidence="1">
    <location>
        <begin position="721"/>
        <end position="773"/>
    </location>
</feature>
<reference evidence="3 4" key="1">
    <citation type="journal article" date="2015" name="Genome Biol. Evol.">
        <title>Comparative Genomics of a Bacterivorous Green Alga Reveals Evolutionary Causalities and Consequences of Phago-Mixotrophic Mode of Nutrition.</title>
        <authorList>
            <person name="Burns J.A."/>
            <person name="Paasch A."/>
            <person name="Narechania A."/>
            <person name="Kim E."/>
        </authorList>
    </citation>
    <scope>NUCLEOTIDE SEQUENCE [LARGE SCALE GENOMIC DNA]</scope>
    <source>
        <strain evidence="3 4">PLY_AMNH</strain>
    </source>
</reference>
<feature type="compositionally biased region" description="Pro residues" evidence="1">
    <location>
        <begin position="297"/>
        <end position="307"/>
    </location>
</feature>
<feature type="transmembrane region" description="Helical" evidence="2">
    <location>
        <begin position="56"/>
        <end position="74"/>
    </location>
</feature>
<evidence type="ECO:0000256" key="1">
    <source>
        <dbReference type="SAM" id="MobiDB-lite"/>
    </source>
</evidence>
<feature type="transmembrane region" description="Helical" evidence="2">
    <location>
        <begin position="144"/>
        <end position="163"/>
    </location>
</feature>
<feature type="compositionally biased region" description="Basic and acidic residues" evidence="1">
    <location>
        <begin position="385"/>
        <end position="400"/>
    </location>
</feature>
<protein>
    <submittedName>
        <fullName evidence="3">MutL mismatch-repair protein pms1</fullName>
    </submittedName>
</protein>
<proteinExistence type="predicted"/>
<organism evidence="3 4">
    <name type="scientific">Cymbomonas tetramitiformis</name>
    <dbReference type="NCBI Taxonomy" id="36881"/>
    <lineage>
        <taxon>Eukaryota</taxon>
        <taxon>Viridiplantae</taxon>
        <taxon>Chlorophyta</taxon>
        <taxon>Pyramimonadophyceae</taxon>
        <taxon>Pyramimonadales</taxon>
        <taxon>Pyramimonadaceae</taxon>
        <taxon>Cymbomonas</taxon>
    </lineage>
</organism>
<feature type="region of interest" description="Disordered" evidence="1">
    <location>
        <begin position="283"/>
        <end position="691"/>
    </location>
</feature>
<feature type="compositionally biased region" description="Polar residues" evidence="1">
    <location>
        <begin position="677"/>
        <end position="691"/>
    </location>
</feature>
<feature type="compositionally biased region" description="Basic and acidic residues" evidence="1">
    <location>
        <begin position="586"/>
        <end position="601"/>
    </location>
</feature>
<feature type="transmembrane region" description="Helical" evidence="2">
    <location>
        <begin position="113"/>
        <end position="132"/>
    </location>
</feature>
<feature type="compositionally biased region" description="Polar residues" evidence="1">
    <location>
        <begin position="332"/>
        <end position="341"/>
    </location>
</feature>
<accession>A0AAE0FJN5</accession>
<sequence length="773" mass="84966">MEDSHHKSELDSTERNPMGEFESSKLEAMWGREDLPKQALGSPKLRGEDHDWMRQHLFVLAVLCNISGLAYAKKDVSRGFAIWESLILNITTIFIFPLMFTRLRFGTRLSDRALLWALDFIILANSLYAVVLKWTVYASRGVEPALLGTLVTVPFVNVIHAVATADLRQKQSMSFVLSNVNILVCCAAILNYDVRRSFIMTCLILVNNAILPIAVPHLLARKRGHRVEGHQRKCSKQPCSVAETRLKLASGDSECTPEADNEWCQHEPVSKNEVRDVLKPPAVTDLFNPSEEGKQQQPPPAKVLPEPPEAESERSFNPPTKQEQEQQQQRQPSGNFCNTIKLSPAAEAFNPSQKRLGERQEHQPPSVDHPGSELPLAEPGNCNTSKREQQPEAGTCRRSEPPAVADLKLSPAAEAFNPSQRRLGERQEHQPPSVDHPGSELPLAEPGNCNTSKREQQPEAGTCRRSEPPAVADLKLSPAAEAFNLSQRRLGERQEHQPPSLDHPGSELPLAEPGNCNTSKREQQPEAGTCRRSEPPAVADLKLSPAAEAFNPSQRRLGERQEHQPPSVDHPGSELPLAEPGNCNTSKREQQPEAGTCRRSEPPAVADLKLSPAAEAFNPSQRRLGERQEHQPPSVDHPGSELPLAEPGNCNTSKREQQPEAGTCRRSEPPAVADLFNATQQQQRQPSGNFCNTFEVSPAATVFNTPIEVSTTATVFNPTITSSQKGKRHEQQHQQHPPGMLLCPGSSNTVGMSLHGLASSVKPKTGSSSDGKH</sequence>
<feature type="compositionally biased region" description="Basic and acidic residues" evidence="1">
    <location>
        <begin position="452"/>
        <end position="467"/>
    </location>
</feature>